<reference evidence="2" key="2">
    <citation type="journal article" date="2019" name="Genome Biol. Evol.">
        <title>Day and night: Metabolic profiles and evolutionary relationships of six axenic non-marine cyanobacteria.</title>
        <authorList>
            <person name="Will S.E."/>
            <person name="Henke P."/>
            <person name="Boedeker C."/>
            <person name="Huang S."/>
            <person name="Brinkmann H."/>
            <person name="Rohde M."/>
            <person name="Jarek M."/>
            <person name="Friedl T."/>
            <person name="Seufert S."/>
            <person name="Schumacher M."/>
            <person name="Overmann J."/>
            <person name="Neumann-Schaal M."/>
            <person name="Petersen J."/>
        </authorList>
    </citation>
    <scope>NUCLEOTIDE SEQUENCE [LARGE SCALE GENOMIC DNA]</scope>
    <source>
        <strain evidence="2">PCC 7102</strain>
    </source>
</reference>
<accession>A0A3S1BBC1</accession>
<protein>
    <recommendedName>
        <fullName evidence="4">VCBS repeat-containing protein</fullName>
    </recommendedName>
</protein>
<dbReference type="Gene3D" id="2.30.30.100">
    <property type="match status" value="1"/>
</dbReference>
<keyword evidence="3" id="KW-1185">Reference proteome</keyword>
<dbReference type="Proteomes" id="UP000271624">
    <property type="component" value="Unassembled WGS sequence"/>
</dbReference>
<sequence>MMGIVSFSPTTNFNVGSGPLFLAAGDLNGDRRTDLVTTNNNGNSLSVLLGIGNGSFSSASSFDTEPFPFAVAIGDFNDDGRSDECGGEPRLQRRLCAVG</sequence>
<comment type="caution">
    <text evidence="2">The sequence shown here is derived from an EMBL/GenBank/DDBJ whole genome shotgun (WGS) entry which is preliminary data.</text>
</comment>
<dbReference type="PANTHER" id="PTHR46580:SF2">
    <property type="entry name" value="MAM DOMAIN-CONTAINING PROTEIN"/>
    <property type="match status" value="1"/>
</dbReference>
<name>A0A3S1BBC1_9CYAN</name>
<evidence type="ECO:0000256" key="1">
    <source>
        <dbReference type="ARBA" id="ARBA00022729"/>
    </source>
</evidence>
<dbReference type="PANTHER" id="PTHR46580">
    <property type="entry name" value="SENSOR KINASE-RELATED"/>
    <property type="match status" value="1"/>
</dbReference>
<organism evidence="2 3">
    <name type="scientific">Dulcicalothrix desertica PCC 7102</name>
    <dbReference type="NCBI Taxonomy" id="232991"/>
    <lineage>
        <taxon>Bacteria</taxon>
        <taxon>Bacillati</taxon>
        <taxon>Cyanobacteriota</taxon>
        <taxon>Cyanophyceae</taxon>
        <taxon>Nostocales</taxon>
        <taxon>Calotrichaceae</taxon>
        <taxon>Dulcicalothrix</taxon>
    </lineage>
</organism>
<dbReference type="EMBL" id="RSCL01000003">
    <property type="protein sequence ID" value="RUT08548.1"/>
    <property type="molecule type" value="Genomic_DNA"/>
</dbReference>
<reference evidence="2" key="1">
    <citation type="submission" date="2018-12" db="EMBL/GenBank/DDBJ databases">
        <authorList>
            <person name="Will S."/>
            <person name="Neumann-Schaal M."/>
            <person name="Henke P."/>
        </authorList>
    </citation>
    <scope>NUCLEOTIDE SEQUENCE</scope>
    <source>
        <strain evidence="2">PCC 7102</strain>
    </source>
</reference>
<dbReference type="InterPro" id="IPR013517">
    <property type="entry name" value="FG-GAP"/>
</dbReference>
<dbReference type="AlphaFoldDB" id="A0A3S1BBC1"/>
<evidence type="ECO:0008006" key="4">
    <source>
        <dbReference type="Google" id="ProtNLM"/>
    </source>
</evidence>
<dbReference type="InterPro" id="IPR028994">
    <property type="entry name" value="Integrin_alpha_N"/>
</dbReference>
<dbReference type="SUPFAM" id="SSF69318">
    <property type="entry name" value="Integrin alpha N-terminal domain"/>
    <property type="match status" value="1"/>
</dbReference>
<dbReference type="Pfam" id="PF13517">
    <property type="entry name" value="FG-GAP_3"/>
    <property type="match status" value="1"/>
</dbReference>
<evidence type="ECO:0000313" key="2">
    <source>
        <dbReference type="EMBL" id="RUT08548.1"/>
    </source>
</evidence>
<proteinExistence type="predicted"/>
<keyword evidence="1" id="KW-0732">Signal</keyword>
<gene>
    <name evidence="2" type="ORF">DSM106972_017160</name>
</gene>
<evidence type="ECO:0000313" key="3">
    <source>
        <dbReference type="Proteomes" id="UP000271624"/>
    </source>
</evidence>